<dbReference type="InterPro" id="IPR011650">
    <property type="entry name" value="Peptidase_M20_dimer"/>
</dbReference>
<feature type="domain" description="Peptidase M20 dimerisation" evidence="4">
    <location>
        <begin position="195"/>
        <end position="333"/>
    </location>
</feature>
<dbReference type="AlphaFoldDB" id="A0A1J4T713"/>
<evidence type="ECO:0000256" key="3">
    <source>
        <dbReference type="ARBA" id="ARBA00022801"/>
    </source>
</evidence>
<gene>
    <name evidence="5" type="ORF">AUJ27_02925</name>
</gene>
<dbReference type="Proteomes" id="UP000183192">
    <property type="component" value="Unassembled WGS sequence"/>
</dbReference>
<protein>
    <recommendedName>
        <fullName evidence="4">Peptidase M20 dimerisation domain-containing protein</fullName>
    </recommendedName>
</protein>
<dbReference type="Gene3D" id="3.40.630.10">
    <property type="entry name" value="Zn peptidases"/>
    <property type="match status" value="1"/>
</dbReference>
<dbReference type="GO" id="GO:0046872">
    <property type="term" value="F:metal ion binding"/>
    <property type="evidence" value="ECO:0007669"/>
    <property type="project" value="UniProtKB-KW"/>
</dbReference>
<dbReference type="Pfam" id="PF01546">
    <property type="entry name" value="Peptidase_M20"/>
    <property type="match status" value="1"/>
</dbReference>
<proteinExistence type="predicted"/>
<evidence type="ECO:0000256" key="2">
    <source>
        <dbReference type="ARBA" id="ARBA00022723"/>
    </source>
</evidence>
<keyword evidence="1" id="KW-0645">Protease</keyword>
<dbReference type="InterPro" id="IPR051458">
    <property type="entry name" value="Cyt/Met_Dipeptidase"/>
</dbReference>
<dbReference type="Gene3D" id="3.30.70.360">
    <property type="match status" value="1"/>
</dbReference>
<dbReference type="EMBL" id="MNUU01000056">
    <property type="protein sequence ID" value="OIO07169.1"/>
    <property type="molecule type" value="Genomic_DNA"/>
</dbReference>
<dbReference type="GO" id="GO:0008233">
    <property type="term" value="F:peptidase activity"/>
    <property type="evidence" value="ECO:0007669"/>
    <property type="project" value="UniProtKB-KW"/>
</dbReference>
<dbReference type="GO" id="GO:0006508">
    <property type="term" value="P:proteolysis"/>
    <property type="evidence" value="ECO:0007669"/>
    <property type="project" value="UniProtKB-KW"/>
</dbReference>
<dbReference type="Pfam" id="PF07687">
    <property type="entry name" value="M20_dimer"/>
    <property type="match status" value="1"/>
</dbReference>
<accession>A0A1J4T713</accession>
<evidence type="ECO:0000256" key="1">
    <source>
        <dbReference type="ARBA" id="ARBA00022670"/>
    </source>
</evidence>
<sequence>MTNQHQNSNYKILKLFSKFISFQSVSTDHKRFDEILKTVEFIKKELIDIGFQVKILKKASVPPLIIASYNFCTDRGKNCKTIGIYAHYDVQPEDPLDQWNTPPFELTIKDNKFYGRGVADDKGHIIQILTSIKRLIEVNKLKNNIILIFEGEEETGSTHFEELISKVKRELGKIDVFYLLDFGVKDKNCGKILFGLRGLIGFELTVQTAKTDLHSGIFGNMVNNPVQIIAELLTKIKNNQTGKILIPSFYKKIKKPTKNELFYLEKAKKNNRDLLTKIFPSFDVNGIISGYTKEGIKTIIPASATVKFSFRLIEEQNPNEIEKIVLTFVKKNLSTGIKYSLRTLAKLMPFHTDIDDSYIKKSADIFKQVFDDVVFTRTGGSVGAASTLRKLFKKPVVMTGFVLEDANIHSPNENYDEEMFFKGIIALEKIFAQ</sequence>
<keyword evidence="3" id="KW-0378">Hydrolase</keyword>
<reference evidence="5 6" key="1">
    <citation type="journal article" date="2016" name="Environ. Microbiol.">
        <title>Genomic resolution of a cold subsurface aquifer community provides metabolic insights for novel microbes adapted to high CO concentrations.</title>
        <authorList>
            <person name="Probst A.J."/>
            <person name="Castelle C.J."/>
            <person name="Singh A."/>
            <person name="Brown C.T."/>
            <person name="Anantharaman K."/>
            <person name="Sharon I."/>
            <person name="Hug L.A."/>
            <person name="Burstein D."/>
            <person name="Emerson J.B."/>
            <person name="Thomas B.C."/>
            <person name="Banfield J.F."/>
        </authorList>
    </citation>
    <scope>NUCLEOTIDE SEQUENCE [LARGE SCALE GENOMIC DNA]</scope>
    <source>
        <strain evidence="5">CG1_02_37_44</strain>
    </source>
</reference>
<name>A0A1J4T713_9BACT</name>
<dbReference type="PANTHER" id="PTHR43270:SF8">
    <property type="entry name" value="DI- AND TRIPEPTIDASE DUG2-RELATED"/>
    <property type="match status" value="1"/>
</dbReference>
<dbReference type="PANTHER" id="PTHR43270">
    <property type="entry name" value="BETA-ALA-HIS DIPEPTIDASE"/>
    <property type="match status" value="1"/>
</dbReference>
<evidence type="ECO:0000313" key="5">
    <source>
        <dbReference type="EMBL" id="OIO07169.1"/>
    </source>
</evidence>
<keyword evidence="2" id="KW-0479">Metal-binding</keyword>
<organism evidence="5 6">
    <name type="scientific">Candidatus Falkowbacteria bacterium CG1_02_37_44</name>
    <dbReference type="NCBI Taxonomy" id="1805146"/>
    <lineage>
        <taxon>Bacteria</taxon>
        <taxon>Candidatus Falkowiibacteriota</taxon>
    </lineage>
</organism>
<comment type="caution">
    <text evidence="5">The sequence shown here is derived from an EMBL/GenBank/DDBJ whole genome shotgun (WGS) entry which is preliminary data.</text>
</comment>
<evidence type="ECO:0000313" key="6">
    <source>
        <dbReference type="Proteomes" id="UP000183192"/>
    </source>
</evidence>
<dbReference type="SUPFAM" id="SSF53187">
    <property type="entry name" value="Zn-dependent exopeptidases"/>
    <property type="match status" value="1"/>
</dbReference>
<evidence type="ECO:0000259" key="4">
    <source>
        <dbReference type="Pfam" id="PF07687"/>
    </source>
</evidence>
<dbReference type="InterPro" id="IPR002933">
    <property type="entry name" value="Peptidase_M20"/>
</dbReference>
<dbReference type="STRING" id="1805146.AUJ27_02925"/>